<protein>
    <submittedName>
        <fullName evidence="1">Uncharacterized protein</fullName>
    </submittedName>
</protein>
<gene>
    <name evidence="1" type="ORF">ERS852420_02441</name>
</gene>
<evidence type="ECO:0000313" key="2">
    <source>
        <dbReference type="Proteomes" id="UP000095495"/>
    </source>
</evidence>
<organism evidence="1 2">
    <name type="scientific">Roseburia faecis</name>
    <dbReference type="NCBI Taxonomy" id="301302"/>
    <lineage>
        <taxon>Bacteria</taxon>
        <taxon>Bacillati</taxon>
        <taxon>Bacillota</taxon>
        <taxon>Clostridia</taxon>
        <taxon>Lachnospirales</taxon>
        <taxon>Lachnospiraceae</taxon>
        <taxon>Roseburia</taxon>
    </lineage>
</organism>
<evidence type="ECO:0000313" key="1">
    <source>
        <dbReference type="EMBL" id="CUN05956.1"/>
    </source>
</evidence>
<accession>A0A173TUW8</accession>
<dbReference type="InterPro" id="IPR023286">
    <property type="entry name" value="ABATE_dom_sf"/>
</dbReference>
<dbReference type="SUPFAM" id="SSF160904">
    <property type="entry name" value="Jann2411-like"/>
    <property type="match status" value="1"/>
</dbReference>
<dbReference type="EMBL" id="CYXV01000010">
    <property type="protein sequence ID" value="CUN05956.1"/>
    <property type="molecule type" value="Genomic_DNA"/>
</dbReference>
<dbReference type="Proteomes" id="UP000095495">
    <property type="component" value="Unassembled WGS sequence"/>
</dbReference>
<sequence length="88" mass="10009">MAFGGIAPTYHIELLERPTIVWNFHSLLLGVQMMFSFMLTDEKSSLKVCKHCGKAFVASRPNSVFCSGKCKNRYNVYKSRAKDKDNTN</sequence>
<name>A0A173TUW8_9FIRM</name>
<reference evidence="1 2" key="1">
    <citation type="submission" date="2015-09" db="EMBL/GenBank/DDBJ databases">
        <authorList>
            <consortium name="Pathogen Informatics"/>
        </authorList>
    </citation>
    <scope>NUCLEOTIDE SEQUENCE [LARGE SCALE GENOMIC DNA]</scope>
    <source>
        <strain evidence="1 2">2789STDY5608863</strain>
    </source>
</reference>
<proteinExistence type="predicted"/>
<dbReference type="AlphaFoldDB" id="A0A173TUW8"/>